<feature type="compositionally biased region" description="Polar residues" evidence="5">
    <location>
        <begin position="1146"/>
        <end position="1160"/>
    </location>
</feature>
<dbReference type="Pfam" id="PF13517">
    <property type="entry name" value="FG-GAP_3"/>
    <property type="match status" value="3"/>
</dbReference>
<evidence type="ECO:0000256" key="6">
    <source>
        <dbReference type="SAM" id="Phobius"/>
    </source>
</evidence>
<proteinExistence type="predicted"/>
<dbReference type="InterPro" id="IPR028994">
    <property type="entry name" value="Integrin_alpha_N"/>
</dbReference>
<dbReference type="RefSeq" id="WP_394484183.1">
    <property type="nucleotide sequence ID" value="NZ_JBIGHV010000012.1"/>
</dbReference>
<dbReference type="InterPro" id="IPR013517">
    <property type="entry name" value="FG-GAP"/>
</dbReference>
<sequence>MGRLCMAHDDGHSGLPSGAGHFRRVAKHLSESSTGALRRLARCAPPLHSQPSPRCHQILKSSNVQTNLNAETPPTLRCPSGSPRQSSAQFGRPVASAMKEFAFMASVVAIAILGFASTASMAGSLSVSGGGTATYSRGIEVPPGAGGLAPSVGLSYAGGSGNGPLGYGWNLQGLSAITRCGPIQAIDAKRAGVTYSATDKLCLDGMRLIQTNESGDPAVTMNAVGVPVSSQANDAQGLSASSYREFRTEKDMYARVRAYGYANGDTSGASGPAYLKIWMKSGQIFEYGASPTADPNANALITRTGAANGAMVWALARISDTAGNRIDFKYEQRTPAWGTGPTSGSPTLGREWAIREIQYSGNKVVFNYDNDTRTDRAEAYQQSTKIVSVRRLESITTYVNSANTGALGPASNAVAVKTVALQYDTGPVSRRSRVISLRECAGAPGSTRCLPAETFTYSAGGGDAYTVNPAFRNDALALTVLRNSSDTIGTIAFDINGDGKTDLLRWGDSPANNGVWFSNGDGTFNSATTTFNIGVNLMRSDGCYRAYIADVNGDGLPDIVRYRSPTNRSGAACPSSDTNHLVFMNNGNGSFTQSTLTGPTLFLGPPQTNGPMTVSTSTFFLMDVNGDGKVDIITAATPALSSDACTGCTNVYLGNGAGNFAPVTSNVNNVNLYNYDGTTSPILTDLNGDGLSDLIAWRYKGSSVQTQIWLSRGDGSFDGGIQFLCGGPMCAPYKTPIDVNGDGKPELAIVGTLQLGGDAQNYQWMSVPTVPMGTVLDLNGDGLDDMLVTSDTPSGNTLHLSNGDGTFRVSTTFNLGVGMPVQLNKSDRTYGYLVGDFSGRGSVEFLRTASAPASGDATSNLLLVKSDAMPPDLMQTMRTSTGSTTTLYYVPLGNAVPSSPSAVGGRYIHERGNPDAVVSGAIDATPPLYVVVTSVADAGVGNSTVKTEYSYVGFKASLTGRGGLGFRKVLVETVSPNGDALTTTTSYLQNHPYTGMVKGVTIFSTTLGAAPNMAPQTLVANGYCDRTNTAGPGSGYDDCTVAAKVARPYQYKSTVVAYDLASTPLSVTTAAKQFNDTGDLTREDVTTTGSVAGVSQSFVQTTVNVYDAVDTNCSAIATCGWVTGRLNRSTITRSVPNSLDAIPRSAGNSANASSTQGTGP</sequence>
<comment type="subcellular location">
    <subcellularLocation>
        <location evidence="1">Secreted</location>
    </subcellularLocation>
</comment>
<keyword evidence="6" id="KW-0812">Transmembrane</keyword>
<evidence type="ECO:0000256" key="2">
    <source>
        <dbReference type="ARBA" id="ARBA00022525"/>
    </source>
</evidence>
<dbReference type="PANTHER" id="PTHR44103:SF1">
    <property type="entry name" value="PROPROTEIN CONVERTASE P"/>
    <property type="match status" value="1"/>
</dbReference>
<keyword evidence="4" id="KW-0843">Virulence</keyword>
<evidence type="ECO:0000256" key="1">
    <source>
        <dbReference type="ARBA" id="ARBA00004613"/>
    </source>
</evidence>
<evidence type="ECO:0000256" key="4">
    <source>
        <dbReference type="ARBA" id="ARBA00023026"/>
    </source>
</evidence>
<reference evidence="7 8" key="1">
    <citation type="submission" date="2024-08" db="EMBL/GenBank/DDBJ databases">
        <authorList>
            <person name="Lu H."/>
        </authorList>
    </citation>
    <scope>NUCLEOTIDE SEQUENCE [LARGE SCALE GENOMIC DNA]</scope>
    <source>
        <strain evidence="7 8">LYH14W</strain>
    </source>
</reference>
<dbReference type="Gene3D" id="2.130.10.130">
    <property type="entry name" value="Integrin alpha, N-terminal"/>
    <property type="match status" value="1"/>
</dbReference>
<evidence type="ECO:0000256" key="3">
    <source>
        <dbReference type="ARBA" id="ARBA00022729"/>
    </source>
</evidence>
<name>A0ABW7FE14_9BURK</name>
<dbReference type="EMBL" id="JBIGHV010000012">
    <property type="protein sequence ID" value="MFG6433452.1"/>
    <property type="molecule type" value="Genomic_DNA"/>
</dbReference>
<dbReference type="PANTHER" id="PTHR44103">
    <property type="entry name" value="PROPROTEIN CONVERTASE P"/>
    <property type="match status" value="1"/>
</dbReference>
<feature type="region of interest" description="Disordered" evidence="5">
    <location>
        <begin position="68"/>
        <end position="89"/>
    </location>
</feature>
<evidence type="ECO:0000256" key="5">
    <source>
        <dbReference type="SAM" id="MobiDB-lite"/>
    </source>
</evidence>
<dbReference type="Pfam" id="PF03534">
    <property type="entry name" value="SpvB"/>
    <property type="match status" value="1"/>
</dbReference>
<keyword evidence="8" id="KW-1185">Reference proteome</keyword>
<keyword evidence="3" id="KW-0732">Signal</keyword>
<dbReference type="Proteomes" id="UP001606210">
    <property type="component" value="Unassembled WGS sequence"/>
</dbReference>
<dbReference type="InterPro" id="IPR003284">
    <property type="entry name" value="Sal_SpvB"/>
</dbReference>
<evidence type="ECO:0000313" key="7">
    <source>
        <dbReference type="EMBL" id="MFG6433452.1"/>
    </source>
</evidence>
<organism evidence="7 8">
    <name type="scientific">Pelomonas parva</name>
    <dbReference type="NCBI Taxonomy" id="3299032"/>
    <lineage>
        <taxon>Bacteria</taxon>
        <taxon>Pseudomonadati</taxon>
        <taxon>Pseudomonadota</taxon>
        <taxon>Betaproteobacteria</taxon>
        <taxon>Burkholderiales</taxon>
        <taxon>Sphaerotilaceae</taxon>
        <taxon>Roseateles</taxon>
    </lineage>
</organism>
<keyword evidence="6" id="KW-0472">Membrane</keyword>
<dbReference type="SUPFAM" id="SSF69318">
    <property type="entry name" value="Integrin alpha N-terminal domain"/>
    <property type="match status" value="1"/>
</dbReference>
<keyword evidence="6" id="KW-1133">Transmembrane helix</keyword>
<gene>
    <name evidence="7" type="ORF">ACG00Y_26330</name>
</gene>
<evidence type="ECO:0000313" key="8">
    <source>
        <dbReference type="Proteomes" id="UP001606210"/>
    </source>
</evidence>
<protein>
    <submittedName>
        <fullName evidence="7">FG-GAP-like repeat-containing protein</fullName>
    </submittedName>
</protein>
<comment type="caution">
    <text evidence="7">The sequence shown here is derived from an EMBL/GenBank/DDBJ whole genome shotgun (WGS) entry which is preliminary data.</text>
</comment>
<feature type="transmembrane region" description="Helical" evidence="6">
    <location>
        <begin position="101"/>
        <end position="122"/>
    </location>
</feature>
<accession>A0ABW7FE14</accession>
<keyword evidence="2" id="KW-0964">Secreted</keyword>
<feature type="region of interest" description="Disordered" evidence="5">
    <location>
        <begin position="1138"/>
        <end position="1160"/>
    </location>
</feature>